<evidence type="ECO:0000256" key="1">
    <source>
        <dbReference type="SAM" id="MobiDB-lite"/>
    </source>
</evidence>
<dbReference type="InterPro" id="IPR051425">
    <property type="entry name" value="Formin_Homology"/>
</dbReference>
<feature type="region of interest" description="Disordered" evidence="1">
    <location>
        <begin position="1"/>
        <end position="86"/>
    </location>
</feature>
<feature type="compositionally biased region" description="Basic and acidic residues" evidence="1">
    <location>
        <begin position="1"/>
        <end position="12"/>
    </location>
</feature>
<dbReference type="eggNOG" id="ENOG502RJR9">
    <property type="taxonomic scope" value="Eukaryota"/>
</dbReference>
<dbReference type="VEuPathDB" id="FungiDB:H310_12749"/>
<feature type="compositionally biased region" description="Pro residues" evidence="1">
    <location>
        <begin position="538"/>
        <end position="558"/>
    </location>
</feature>
<dbReference type="OrthoDB" id="78713at2759"/>
<protein>
    <submittedName>
        <fullName evidence="2">Uncharacterized protein</fullName>
    </submittedName>
</protein>
<feature type="compositionally biased region" description="Polar residues" evidence="1">
    <location>
        <begin position="16"/>
        <end position="25"/>
    </location>
</feature>
<organism evidence="2">
    <name type="scientific">Aphanomyces invadans</name>
    <dbReference type="NCBI Taxonomy" id="157072"/>
    <lineage>
        <taxon>Eukaryota</taxon>
        <taxon>Sar</taxon>
        <taxon>Stramenopiles</taxon>
        <taxon>Oomycota</taxon>
        <taxon>Saprolegniomycetes</taxon>
        <taxon>Saprolegniales</taxon>
        <taxon>Verrucalvaceae</taxon>
        <taxon>Aphanomyces</taxon>
    </lineage>
</organism>
<dbReference type="RefSeq" id="XP_008878161.1">
    <property type="nucleotide sequence ID" value="XM_008879939.1"/>
</dbReference>
<proteinExistence type="predicted"/>
<dbReference type="AlphaFoldDB" id="A0A024TGK2"/>
<feature type="compositionally biased region" description="Pro residues" evidence="1">
    <location>
        <begin position="617"/>
        <end position="628"/>
    </location>
</feature>
<gene>
    <name evidence="2" type="ORF">H310_12749</name>
</gene>
<sequence>MASVEGKADLAKKKTWNSPNEQPPSRTRWRGKEKPGDTVASSTNRPDDATRSRSTPGKERAMPSTNAPHSVPSISPSKLSSAEQEKQLQTLLTSNRFEDAASWIVGSAYLSEKYKLADVIRLVLDHRHFDLAGRLIREHKLADNQQLVTFFVMELVRSGRFHLAVRYAQELIPQFNAPNADPSTRPIWTPSTLIKAMIRVQQYKPALKYTLQFHLATEFPVKKFVQGMLHEKAWLDAFTVIMEHKLDAEFSLDKLIDNLLAERQWSAAIKCVKQAKLGAEYTGEVLVHHMIQSGDFLSSLHYLKAFDLTGNVELVRRMLHFMIRYGELYKALKYSIKFGLSKEPSFDSRRLIDLAIDRRQFHVALLYIKKLKLEATYQDDLRHIAHEKDHLLASFRALMAKKRQRQLSPAIQARLQLCLGDLYEPPVDEDAEIVLSVEEEVFPRKAPMMPVSLLDRLRHLNTNDQPSQHLAAKPAISRLAHWNLDSFDGSNLDLAPRSRLGDSFGGLSRSFADVDRAFAYPPVPPSPVAAPEPSFRQVPPPPPQPPLPPMQPPLPPVPQREHFVPPLPLQPPLPHQPPSFPPPPPSSSSPSPTTFYGYHPRSTSSSVASLAMLFHNQPPPPPPPPPSGPALLRQPAKPHRSFVPSLSLKPTPVGPKHHHH</sequence>
<feature type="region of interest" description="Disordered" evidence="1">
    <location>
        <begin position="528"/>
        <end position="660"/>
    </location>
</feature>
<name>A0A024TGK2_9STRA</name>
<evidence type="ECO:0000313" key="2">
    <source>
        <dbReference type="EMBL" id="ETV93139.1"/>
    </source>
</evidence>
<accession>A0A024TGK2</accession>
<dbReference type="STRING" id="157072.A0A024TGK2"/>
<feature type="compositionally biased region" description="Low complexity" evidence="1">
    <location>
        <begin position="70"/>
        <end position="81"/>
    </location>
</feature>
<reference evidence="2" key="1">
    <citation type="submission" date="2013-12" db="EMBL/GenBank/DDBJ databases">
        <title>The Genome Sequence of Aphanomyces invadans NJM9701.</title>
        <authorList>
            <consortium name="The Broad Institute Genomics Platform"/>
            <person name="Russ C."/>
            <person name="Tyler B."/>
            <person name="van West P."/>
            <person name="Dieguez-Uribeondo J."/>
            <person name="Young S.K."/>
            <person name="Zeng Q."/>
            <person name="Gargeya S."/>
            <person name="Fitzgerald M."/>
            <person name="Abouelleil A."/>
            <person name="Alvarado L."/>
            <person name="Chapman S.B."/>
            <person name="Gainer-Dewar J."/>
            <person name="Goldberg J."/>
            <person name="Griggs A."/>
            <person name="Gujja S."/>
            <person name="Hansen M."/>
            <person name="Howarth C."/>
            <person name="Imamovic A."/>
            <person name="Ireland A."/>
            <person name="Larimer J."/>
            <person name="McCowan C."/>
            <person name="Murphy C."/>
            <person name="Pearson M."/>
            <person name="Poon T.W."/>
            <person name="Priest M."/>
            <person name="Roberts A."/>
            <person name="Saif S."/>
            <person name="Shea T."/>
            <person name="Sykes S."/>
            <person name="Wortman J."/>
            <person name="Nusbaum C."/>
            <person name="Birren B."/>
        </authorList>
    </citation>
    <scope>NUCLEOTIDE SEQUENCE [LARGE SCALE GENOMIC DNA]</scope>
    <source>
        <strain evidence="2">NJM9701</strain>
    </source>
</reference>
<dbReference type="PANTHER" id="PTHR45725">
    <property type="entry name" value="FORMIN HOMOLOGY 2 FAMILY MEMBER"/>
    <property type="match status" value="1"/>
</dbReference>
<dbReference type="GeneID" id="20089799"/>
<dbReference type="EMBL" id="KI913994">
    <property type="protein sequence ID" value="ETV93139.1"/>
    <property type="molecule type" value="Genomic_DNA"/>
</dbReference>
<feature type="compositionally biased region" description="Basic and acidic residues" evidence="1">
    <location>
        <begin position="45"/>
        <end position="61"/>
    </location>
</feature>
<feature type="compositionally biased region" description="Pro residues" evidence="1">
    <location>
        <begin position="565"/>
        <end position="587"/>
    </location>
</feature>